<dbReference type="PROSITE" id="PS51257">
    <property type="entry name" value="PROKAR_LIPOPROTEIN"/>
    <property type="match status" value="1"/>
</dbReference>
<evidence type="ECO:0008006" key="4">
    <source>
        <dbReference type="Google" id="ProtNLM"/>
    </source>
</evidence>
<dbReference type="EMBL" id="CADCTD010000081">
    <property type="protein sequence ID" value="CAA9250379.1"/>
    <property type="molecule type" value="Genomic_DNA"/>
</dbReference>
<gene>
    <name evidence="3" type="ORF">AVDCRST_MAG27-2016</name>
</gene>
<keyword evidence="2" id="KW-0732">Signal</keyword>
<dbReference type="AlphaFoldDB" id="A0A6J4IH76"/>
<evidence type="ECO:0000256" key="1">
    <source>
        <dbReference type="SAM" id="MobiDB-lite"/>
    </source>
</evidence>
<organism evidence="3">
    <name type="scientific">uncultured Craurococcus sp</name>
    <dbReference type="NCBI Taxonomy" id="1135998"/>
    <lineage>
        <taxon>Bacteria</taxon>
        <taxon>Pseudomonadati</taxon>
        <taxon>Pseudomonadota</taxon>
        <taxon>Alphaproteobacteria</taxon>
        <taxon>Acetobacterales</taxon>
        <taxon>Acetobacteraceae</taxon>
        <taxon>Craurococcus</taxon>
        <taxon>environmental samples</taxon>
    </lineage>
</organism>
<feature type="signal peptide" evidence="2">
    <location>
        <begin position="1"/>
        <end position="26"/>
    </location>
</feature>
<sequence length="78" mass="7287">MVVKLMGIAVLAAALGACSNSGSRYAPRGPGEPMAPSATAPTGSVNSRATGGGVPTPLQPGGAGGVGSGNQPGRAGTR</sequence>
<proteinExistence type="predicted"/>
<feature type="chain" id="PRO_5027068609" description="Lipoprotein" evidence="2">
    <location>
        <begin position="27"/>
        <end position="78"/>
    </location>
</feature>
<accession>A0A6J4IH76</accession>
<evidence type="ECO:0000256" key="2">
    <source>
        <dbReference type="SAM" id="SignalP"/>
    </source>
</evidence>
<evidence type="ECO:0000313" key="3">
    <source>
        <dbReference type="EMBL" id="CAA9250379.1"/>
    </source>
</evidence>
<protein>
    <recommendedName>
        <fullName evidence="4">Lipoprotein</fullName>
    </recommendedName>
</protein>
<feature type="region of interest" description="Disordered" evidence="1">
    <location>
        <begin position="21"/>
        <end position="78"/>
    </location>
</feature>
<name>A0A6J4IH76_9PROT</name>
<feature type="compositionally biased region" description="Gly residues" evidence="1">
    <location>
        <begin position="61"/>
        <end position="70"/>
    </location>
</feature>
<reference evidence="3" key="1">
    <citation type="submission" date="2020-02" db="EMBL/GenBank/DDBJ databases">
        <authorList>
            <person name="Meier V. D."/>
        </authorList>
    </citation>
    <scope>NUCLEOTIDE SEQUENCE</scope>
    <source>
        <strain evidence="3">AVDCRST_MAG27</strain>
    </source>
</reference>
<feature type="compositionally biased region" description="Polar residues" evidence="1">
    <location>
        <begin position="39"/>
        <end position="49"/>
    </location>
</feature>